<feature type="region of interest" description="Disordered" evidence="1">
    <location>
        <begin position="42"/>
        <end position="76"/>
    </location>
</feature>
<accession>A0A9P7YNK7</accession>
<dbReference type="GO" id="GO:0003824">
    <property type="term" value="F:catalytic activity"/>
    <property type="evidence" value="ECO:0007669"/>
    <property type="project" value="UniProtKB-ARBA"/>
</dbReference>
<dbReference type="PANTHER" id="PTHR31047:SF2">
    <property type="entry name" value="DUF1237 DOMAIN-CONTAINING PROTEIN"/>
    <property type="match status" value="1"/>
</dbReference>
<dbReference type="SUPFAM" id="SSF48208">
    <property type="entry name" value="Six-hairpin glycosidases"/>
    <property type="match status" value="1"/>
</dbReference>
<organism evidence="2 3">
    <name type="scientific">Amylocarpus encephaloides</name>
    <dbReference type="NCBI Taxonomy" id="45428"/>
    <lineage>
        <taxon>Eukaryota</taxon>
        <taxon>Fungi</taxon>
        <taxon>Dikarya</taxon>
        <taxon>Ascomycota</taxon>
        <taxon>Pezizomycotina</taxon>
        <taxon>Leotiomycetes</taxon>
        <taxon>Helotiales</taxon>
        <taxon>Helotiales incertae sedis</taxon>
        <taxon>Amylocarpus</taxon>
    </lineage>
</organism>
<dbReference type="SMART" id="SM01149">
    <property type="entry name" value="DUF1237"/>
    <property type="match status" value="1"/>
</dbReference>
<evidence type="ECO:0000313" key="2">
    <source>
        <dbReference type="EMBL" id="KAG9236964.1"/>
    </source>
</evidence>
<reference evidence="2" key="1">
    <citation type="journal article" date="2021" name="IMA Fungus">
        <title>Genomic characterization of three marine fungi, including Emericellopsis atlantica sp. nov. with signatures of a generalist lifestyle and marine biomass degradation.</title>
        <authorList>
            <person name="Hagestad O.C."/>
            <person name="Hou L."/>
            <person name="Andersen J.H."/>
            <person name="Hansen E.H."/>
            <person name="Altermark B."/>
            <person name="Li C."/>
            <person name="Kuhnert E."/>
            <person name="Cox R.J."/>
            <person name="Crous P.W."/>
            <person name="Spatafora J.W."/>
            <person name="Lail K."/>
            <person name="Amirebrahimi M."/>
            <person name="Lipzen A."/>
            <person name="Pangilinan J."/>
            <person name="Andreopoulos W."/>
            <person name="Hayes R.D."/>
            <person name="Ng V."/>
            <person name="Grigoriev I.V."/>
            <person name="Jackson S.A."/>
            <person name="Sutton T.D.S."/>
            <person name="Dobson A.D.W."/>
            <person name="Rama T."/>
        </authorList>
    </citation>
    <scope>NUCLEOTIDE SEQUENCE</scope>
    <source>
        <strain evidence="2">TRa018bII</strain>
    </source>
</reference>
<dbReference type="InterPro" id="IPR008313">
    <property type="entry name" value="GH125"/>
</dbReference>
<protein>
    <submittedName>
        <fullName evidence="2">Uncharacterized protein</fullName>
    </submittedName>
</protein>
<comment type="caution">
    <text evidence="2">The sequence shown here is derived from an EMBL/GenBank/DDBJ whole genome shotgun (WGS) entry which is preliminary data.</text>
</comment>
<gene>
    <name evidence="2" type="ORF">BJ875DRAFT_195695</name>
</gene>
<dbReference type="Pfam" id="PF06824">
    <property type="entry name" value="Glyco_hydro_125"/>
    <property type="match status" value="1"/>
</dbReference>
<sequence>MSRMGQRRLRFAGVAVGISVFLFFGWYSAAPQGQSPLALTWPASSSASDAKPGGVDVGREGGESSAGDIPFDSSSGASLTRWNDVQETATSQSQAGPISVKVSTTATLSPPLKSAKECLNYQALQDLKQAPLSEGKRKFPYSRPEPECRTFRLPSMEKLIERMKGVIKDSDLLRLFENSYPNTLDTMIKWRGYAQGIDPVTKNATTTDEELAYVITGDIDAMWLRDSASQVYSYLPLLESSTDPNSLASLWRGLINSHARYIIISPYCHSFQPPTESGVRPSQNGAYSQNNPQPPYDPLLVFDCKWELDSLASFLQISTAYYERTNDLKFFQKYRWIKAVQAAVDAAGAMRLGTYAENGKVEKSAWTFTGWTNRGSETLTNDGLGNPTKGNGMVRTAFRPSDDACIYQLLVPANMMFAKYLEEGSIIMSRLDGDDAKNLTTAMRDMALGIRKGIDRDAIIPHRDFGDIFAYEIDGYGGTNLMDDANVPSLLSIPLFDYANSSFPWTSEGKHDYAKVYNNTRNFILSSSNPYFMTGPALSAIGGPHLGPGKGWPMAAIVRALTAFSVPMSEEQRTVEVRDQLFMVLNSTAGTGVVHESVNAWTEWDWSRSWFGWANGLLGELVLKIEKEKGSWLGESWQY</sequence>
<dbReference type="InterPro" id="IPR012341">
    <property type="entry name" value="6hp_glycosidase-like_sf"/>
</dbReference>
<keyword evidence="3" id="KW-1185">Reference proteome</keyword>
<name>A0A9P7YNK7_9HELO</name>
<evidence type="ECO:0000313" key="3">
    <source>
        <dbReference type="Proteomes" id="UP000824998"/>
    </source>
</evidence>
<proteinExistence type="predicted"/>
<dbReference type="GO" id="GO:0005975">
    <property type="term" value="P:carbohydrate metabolic process"/>
    <property type="evidence" value="ECO:0007669"/>
    <property type="project" value="InterPro"/>
</dbReference>
<dbReference type="Gene3D" id="1.50.10.10">
    <property type="match status" value="1"/>
</dbReference>
<dbReference type="InterPro" id="IPR008928">
    <property type="entry name" value="6-hairpin_glycosidase_sf"/>
</dbReference>
<dbReference type="OrthoDB" id="7771656at2759"/>
<dbReference type="AlphaFoldDB" id="A0A9P7YNK7"/>
<dbReference type="EMBL" id="MU251396">
    <property type="protein sequence ID" value="KAG9236964.1"/>
    <property type="molecule type" value="Genomic_DNA"/>
</dbReference>
<dbReference type="PANTHER" id="PTHR31047">
    <property type="entry name" value="MEIOTICALLY UP-REGULATED GENE 157 PROTEIN"/>
    <property type="match status" value="1"/>
</dbReference>
<dbReference type="Proteomes" id="UP000824998">
    <property type="component" value="Unassembled WGS sequence"/>
</dbReference>
<evidence type="ECO:0000256" key="1">
    <source>
        <dbReference type="SAM" id="MobiDB-lite"/>
    </source>
</evidence>